<dbReference type="KEGG" id="pdm:ADU72_0370"/>
<evidence type="ECO:0000313" key="5">
    <source>
        <dbReference type="Proteomes" id="UP000076405"/>
    </source>
</evidence>
<evidence type="ECO:0000313" key="4">
    <source>
        <dbReference type="Proteomes" id="UP000076244"/>
    </source>
</evidence>
<dbReference type="Pfam" id="PF01408">
    <property type="entry name" value="GFO_IDH_MocA"/>
    <property type="match status" value="1"/>
</dbReference>
<dbReference type="Proteomes" id="UP000076244">
    <property type="component" value="Chromosome"/>
</dbReference>
<keyword evidence="4" id="KW-1185">Reference proteome</keyword>
<sequence>MIKLGIIGTNWITQQFVEAAHATGKYQLTAVYSRATEKAKKFGEKNGATVFFDNLNAFFESDAIDTIYIASPNSLHFEQAKMGIENDKYVIVEKPIVSNIKQMEVLRETLEKHPQARLFEAARQVHQQNFTVVKGQVAMLDRVQGATLTYMKYSSRYDAVLAGETPNVFTLKFAGGALQDLGVYVAYDAVGWFGMPDDVAYYPTLISTRVDGKGVAILRYPEFDVTLNIGKTSNSYLSSEIYGLKDTIVMDSPAELEKVSLRDETGKETSIGTKPADNPMIPEAEDFARVINDPQNEKNDHDYWTWLDLSQNVTKLLYNLRQSGKIVFPDDAQIDR</sequence>
<dbReference type="SUPFAM" id="SSF55347">
    <property type="entry name" value="Glyceraldehyde-3-phosphate dehydrogenase-like, C-terminal domain"/>
    <property type="match status" value="1"/>
</dbReference>
<feature type="domain" description="Gfo/Idh/MocA-like oxidoreductase N-terminal" evidence="1">
    <location>
        <begin position="2"/>
        <end position="114"/>
    </location>
</feature>
<dbReference type="AlphaFoldDB" id="A0A0R2HGU9"/>
<dbReference type="Gene3D" id="3.40.50.720">
    <property type="entry name" value="NAD(P)-binding Rossmann-like Domain"/>
    <property type="match status" value="1"/>
</dbReference>
<dbReference type="OrthoDB" id="9815825at2"/>
<dbReference type="InterPro" id="IPR036291">
    <property type="entry name" value="NAD(P)-bd_dom_sf"/>
</dbReference>
<dbReference type="SUPFAM" id="SSF51735">
    <property type="entry name" value="NAD(P)-binding Rossmann-fold domains"/>
    <property type="match status" value="1"/>
</dbReference>
<evidence type="ECO:0000313" key="3">
    <source>
        <dbReference type="EMBL" id="AMV66319.1"/>
    </source>
</evidence>
<dbReference type="Gene3D" id="3.30.360.10">
    <property type="entry name" value="Dihydrodipicolinate Reductase, domain 2"/>
    <property type="match status" value="1"/>
</dbReference>
<organism evidence="2 5">
    <name type="scientific">Pediococcus damnosus</name>
    <dbReference type="NCBI Taxonomy" id="51663"/>
    <lineage>
        <taxon>Bacteria</taxon>
        <taxon>Bacillati</taxon>
        <taxon>Bacillota</taxon>
        <taxon>Bacilli</taxon>
        <taxon>Lactobacillales</taxon>
        <taxon>Lactobacillaceae</taxon>
        <taxon>Pediococcus</taxon>
    </lineage>
</organism>
<dbReference type="EMBL" id="CP012288">
    <property type="protein sequence ID" value="AMV66319.1"/>
    <property type="molecule type" value="Genomic_DNA"/>
</dbReference>
<dbReference type="Proteomes" id="UP000076405">
    <property type="component" value="Chromosome"/>
</dbReference>
<dbReference type="EMBL" id="CP012275">
    <property type="protein sequence ID" value="AMV61808.1"/>
    <property type="molecule type" value="Genomic_DNA"/>
</dbReference>
<accession>A0A0R2HGU9</accession>
<dbReference type="InterPro" id="IPR000683">
    <property type="entry name" value="Gfo/Idh/MocA-like_OxRdtase_N"/>
</dbReference>
<evidence type="ECO:0000313" key="2">
    <source>
        <dbReference type="EMBL" id="AMV61808.1"/>
    </source>
</evidence>
<dbReference type="PANTHER" id="PTHR43054">
    <property type="match status" value="1"/>
</dbReference>
<name>A0A0R2HGU9_9LACO</name>
<dbReference type="PANTHER" id="PTHR43054:SF1">
    <property type="entry name" value="SCYLLO-INOSITOL 2-DEHYDROGENASE (NADP(+)) IOLU"/>
    <property type="match status" value="1"/>
</dbReference>
<reference evidence="4 5" key="1">
    <citation type="journal article" date="2016" name="PLoS ONE">
        <title>The Identification of Novel Diagnostic Marker Genes for the Detection of Beer Spoiling Pediococcus damnosus Strains Using the BlAst Diagnostic Gene findEr.</title>
        <authorList>
            <person name="Behr J."/>
            <person name="Geissler A.J."/>
            <person name="Schmid J."/>
            <person name="Zehe A."/>
            <person name="Vogel R.F."/>
        </authorList>
    </citation>
    <scope>NUCLEOTIDE SEQUENCE [LARGE SCALE GENOMIC DNA]</scope>
    <source>
        <strain evidence="2 5">TMW 2.1533</strain>
        <strain evidence="3 4">TMW 2.1535</strain>
    </source>
</reference>
<protein>
    <submittedName>
        <fullName evidence="2">Oxidoreductase, Gfo/Idh/MocA family</fullName>
    </submittedName>
</protein>
<dbReference type="GO" id="GO:0000166">
    <property type="term" value="F:nucleotide binding"/>
    <property type="evidence" value="ECO:0007669"/>
    <property type="project" value="InterPro"/>
</dbReference>
<dbReference type="RefSeq" id="WP_056986162.1">
    <property type="nucleotide sequence ID" value="NZ_BAAAXI010000173.1"/>
</dbReference>
<evidence type="ECO:0000259" key="1">
    <source>
        <dbReference type="Pfam" id="PF01408"/>
    </source>
</evidence>
<gene>
    <name evidence="2" type="ORF">ADU70_0308</name>
    <name evidence="3" type="ORF">ADU72_0370</name>
</gene>
<proteinExistence type="predicted"/>